<dbReference type="EMBL" id="GQ379155">
    <property type="protein sequence ID" value="ACV03479.1"/>
    <property type="molecule type" value="Genomic_RNA"/>
</dbReference>
<sequence>MKMASMTPLHLMMVPPASSQRSTMRQWR</sequence>
<evidence type="ECO:0000313" key="2">
    <source>
        <dbReference type="EMBL" id="ACV03479.1"/>
    </source>
</evidence>
<reference evidence="2" key="1">
    <citation type="journal article" date="2012" name="Arch. Virol.">
        <title>Etiology and epidemiology of viral diarrhea in children under the age of five hospitalized in Tianjin, China.</title>
        <authorList>
            <person name="Ouyang Y."/>
            <person name="Ma H."/>
            <person name="Jin M."/>
            <person name="Wang X."/>
            <person name="Wang J."/>
            <person name="Xu L."/>
            <person name="Lin S."/>
            <person name="Shen Z."/>
            <person name="Chen Z."/>
            <person name="Qiu Z."/>
            <person name="Gao Z."/>
            <person name="Peng L."/>
            <person name="Li J."/>
        </authorList>
    </citation>
    <scope>NUCLEOTIDE SEQUENCE</scope>
</reference>
<organism evidence="2">
    <name type="scientific">Norovirus Hu/GII/Tianjin/510/2009/CHN</name>
    <dbReference type="NCBI Taxonomy" id="666879"/>
    <lineage>
        <taxon>Viruses</taxon>
        <taxon>Riboviria</taxon>
        <taxon>Orthornavirae</taxon>
        <taxon>Pisuviricota</taxon>
        <taxon>Pisoniviricetes</taxon>
        <taxon>Picornavirales</taxon>
        <taxon>Caliciviridae</taxon>
        <taxon>Norovirus</taxon>
        <taxon>Norovirus norwalkense</taxon>
        <taxon>Norwalk virus</taxon>
    </lineage>
</organism>
<feature type="compositionally biased region" description="Polar residues" evidence="1">
    <location>
        <begin position="17"/>
        <end position="28"/>
    </location>
</feature>
<feature type="region of interest" description="Disordered" evidence="1">
    <location>
        <begin position="1"/>
        <end position="28"/>
    </location>
</feature>
<evidence type="ECO:0000256" key="1">
    <source>
        <dbReference type="SAM" id="MobiDB-lite"/>
    </source>
</evidence>
<name>C8CBA5_NORV</name>
<proteinExistence type="predicted"/>
<accession>C8CBA5</accession>
<protein>
    <submittedName>
        <fullName evidence="2">Truncated capsid protein</fullName>
    </submittedName>
</protein>